<dbReference type="Gene3D" id="2.130.10.10">
    <property type="entry name" value="YVTN repeat-like/Quinoprotein amine dehydrogenase"/>
    <property type="match status" value="1"/>
</dbReference>
<dbReference type="InterPro" id="IPR011047">
    <property type="entry name" value="Quinoprotein_ADH-like_sf"/>
</dbReference>
<protein>
    <recommendedName>
        <fullName evidence="4">WD40 repeat domain-containing protein</fullName>
    </recommendedName>
</protein>
<gene>
    <name evidence="2" type="ORF">FHP25_08430</name>
</gene>
<organism evidence="2 3">
    <name type="scientific">Vineibacter terrae</name>
    <dbReference type="NCBI Taxonomy" id="2586908"/>
    <lineage>
        <taxon>Bacteria</taxon>
        <taxon>Pseudomonadati</taxon>
        <taxon>Pseudomonadota</taxon>
        <taxon>Alphaproteobacteria</taxon>
        <taxon>Hyphomicrobiales</taxon>
        <taxon>Vineibacter</taxon>
    </lineage>
</organism>
<dbReference type="InterPro" id="IPR015943">
    <property type="entry name" value="WD40/YVTN_repeat-like_dom_sf"/>
</dbReference>
<keyword evidence="3" id="KW-1185">Reference proteome</keyword>
<dbReference type="SUPFAM" id="SSF50998">
    <property type="entry name" value="Quinoprotein alcohol dehydrogenase-like"/>
    <property type="match status" value="1"/>
</dbReference>
<comment type="caution">
    <text evidence="2">The sequence shown here is derived from an EMBL/GenBank/DDBJ whole genome shotgun (WGS) entry which is preliminary data.</text>
</comment>
<dbReference type="OrthoDB" id="8477812at2"/>
<dbReference type="EMBL" id="VDUZ01000007">
    <property type="protein sequence ID" value="TXL78215.1"/>
    <property type="molecule type" value="Genomic_DNA"/>
</dbReference>
<evidence type="ECO:0000256" key="1">
    <source>
        <dbReference type="SAM" id="Phobius"/>
    </source>
</evidence>
<keyword evidence="1" id="KW-0472">Membrane</keyword>
<evidence type="ECO:0000313" key="3">
    <source>
        <dbReference type="Proteomes" id="UP000321638"/>
    </source>
</evidence>
<name>A0A5C8PQY9_9HYPH</name>
<accession>A0A5C8PQY9</accession>
<sequence length="337" mass="35988">MVAQVDQRSARPRWRGLFFGLALLVVLAGTAAWYGWRSLGAVAELPCPTQPADRGIANCLTAVTVPGANLTVTTTIGLSADGTVAYFQTGPDRAGPVSLVGVSTREGREIWRHPLPVQAQPRGIVFAPSGGQVAVWGGGRNVRVMSVPDGKVMSDITTAALLDFDVLFSPEGDAIVAHHQRYKLGDTAEAPMPEPGFRADGRCNTVVGQSNIGRVLSRDRGLVVKMTTPGRYARETDFCAAKTILPLDGPESAFLSFAPGDRHVAATYNIAGRSRSDWRTLVEIYDTGDRSSSATRVSRIVLDGDVGYRIGWSPDGRRLAVLKVKDSVATAQVYAVP</sequence>
<keyword evidence="1" id="KW-1133">Transmembrane helix</keyword>
<evidence type="ECO:0000313" key="2">
    <source>
        <dbReference type="EMBL" id="TXL78215.1"/>
    </source>
</evidence>
<dbReference type="RefSeq" id="WP_147846483.1">
    <property type="nucleotide sequence ID" value="NZ_VDUZ01000007.1"/>
</dbReference>
<feature type="transmembrane region" description="Helical" evidence="1">
    <location>
        <begin position="17"/>
        <end position="36"/>
    </location>
</feature>
<evidence type="ECO:0008006" key="4">
    <source>
        <dbReference type="Google" id="ProtNLM"/>
    </source>
</evidence>
<reference evidence="2 3" key="1">
    <citation type="submission" date="2019-06" db="EMBL/GenBank/DDBJ databases">
        <title>New taxonomy in bacterial strain CC-CFT640, isolated from vineyard.</title>
        <authorList>
            <person name="Lin S.-Y."/>
            <person name="Tsai C.-F."/>
            <person name="Young C.-C."/>
        </authorList>
    </citation>
    <scope>NUCLEOTIDE SEQUENCE [LARGE SCALE GENOMIC DNA]</scope>
    <source>
        <strain evidence="2 3">CC-CFT640</strain>
    </source>
</reference>
<keyword evidence="1" id="KW-0812">Transmembrane</keyword>
<dbReference type="Proteomes" id="UP000321638">
    <property type="component" value="Unassembled WGS sequence"/>
</dbReference>
<proteinExistence type="predicted"/>
<dbReference type="AlphaFoldDB" id="A0A5C8PQY9"/>